<feature type="region of interest" description="Disordered" evidence="1">
    <location>
        <begin position="69"/>
        <end position="147"/>
    </location>
</feature>
<feature type="compositionally biased region" description="Basic and acidic residues" evidence="1">
    <location>
        <begin position="415"/>
        <end position="425"/>
    </location>
</feature>
<reference evidence="2 3" key="1">
    <citation type="submission" date="2018-09" db="EMBL/GenBank/DDBJ databases">
        <authorList>
            <person name="Peiro R."/>
            <person name="Begona"/>
            <person name="Cbmso G."/>
            <person name="Lopez M."/>
            <person name="Gonzalez S."/>
        </authorList>
    </citation>
    <scope>NUCLEOTIDE SEQUENCE [LARGE SCALE GENOMIC DNA]</scope>
</reference>
<feature type="region of interest" description="Disordered" evidence="1">
    <location>
        <begin position="322"/>
        <end position="361"/>
    </location>
</feature>
<feature type="region of interest" description="Disordered" evidence="1">
    <location>
        <begin position="209"/>
        <end position="286"/>
    </location>
</feature>
<feature type="compositionally biased region" description="Polar residues" evidence="1">
    <location>
        <begin position="96"/>
        <end position="112"/>
    </location>
</feature>
<accession>A0A3P3ZDT5</accession>
<feature type="region of interest" description="Disordered" evidence="1">
    <location>
        <begin position="171"/>
        <end position="192"/>
    </location>
</feature>
<feature type="region of interest" description="Disordered" evidence="1">
    <location>
        <begin position="730"/>
        <end position="767"/>
    </location>
</feature>
<dbReference type="EMBL" id="LS997630">
    <property type="protein sequence ID" value="SYZ68400.1"/>
    <property type="molecule type" value="Genomic_DNA"/>
</dbReference>
<evidence type="ECO:0000313" key="3">
    <source>
        <dbReference type="Proteomes" id="UP000319462"/>
    </source>
</evidence>
<feature type="compositionally biased region" description="Polar residues" evidence="1">
    <location>
        <begin position="251"/>
        <end position="262"/>
    </location>
</feature>
<feature type="compositionally biased region" description="Low complexity" evidence="1">
    <location>
        <begin position="389"/>
        <end position="406"/>
    </location>
</feature>
<gene>
    <name evidence="2" type="ORF">LBRM2904_31.2100</name>
</gene>
<dbReference type="Proteomes" id="UP000319462">
    <property type="component" value="Chromosome 31"/>
</dbReference>
<evidence type="ECO:0000256" key="1">
    <source>
        <dbReference type="SAM" id="MobiDB-lite"/>
    </source>
</evidence>
<feature type="region of interest" description="Disordered" evidence="1">
    <location>
        <begin position="840"/>
        <end position="863"/>
    </location>
</feature>
<feature type="region of interest" description="Disordered" evidence="1">
    <location>
        <begin position="551"/>
        <end position="633"/>
    </location>
</feature>
<dbReference type="AlphaFoldDB" id="A0A3P3ZDT5"/>
<feature type="region of interest" description="Disordered" evidence="1">
    <location>
        <begin position="384"/>
        <end position="507"/>
    </location>
</feature>
<feature type="compositionally biased region" description="Low complexity" evidence="1">
    <location>
        <begin position="464"/>
        <end position="478"/>
    </location>
</feature>
<feature type="compositionally biased region" description="Low complexity" evidence="1">
    <location>
        <begin position="328"/>
        <end position="340"/>
    </location>
</feature>
<feature type="compositionally biased region" description="Polar residues" evidence="1">
    <location>
        <begin position="570"/>
        <end position="580"/>
    </location>
</feature>
<organism evidence="2 3">
    <name type="scientific">Leishmania braziliensis MHOM/BR/75/M2904</name>
    <dbReference type="NCBI Taxonomy" id="420245"/>
    <lineage>
        <taxon>Eukaryota</taxon>
        <taxon>Discoba</taxon>
        <taxon>Euglenozoa</taxon>
        <taxon>Kinetoplastea</taxon>
        <taxon>Metakinetoplastina</taxon>
        <taxon>Trypanosomatida</taxon>
        <taxon>Trypanosomatidae</taxon>
        <taxon>Leishmaniinae</taxon>
        <taxon>Leishmania</taxon>
        <taxon>Leishmania braziliensis species complex</taxon>
    </lineage>
</organism>
<proteinExistence type="predicted"/>
<feature type="compositionally biased region" description="Polar residues" evidence="1">
    <location>
        <begin position="730"/>
        <end position="749"/>
    </location>
</feature>
<name>A0A3P3ZDT5_LEIBR</name>
<feature type="compositionally biased region" description="Pro residues" evidence="1">
    <location>
        <begin position="589"/>
        <end position="598"/>
    </location>
</feature>
<sequence>MRSNYVYDESADLSSPLRSLVGSVTGNLWATRSTTSSMSNDDFQTLTGNSSLLSSSQYDIPLFHSIEVPPGKAQVHPDPLSPPASPQALVDRTKPRTSLRTNRQRYSSSWQRGSIELMRSDCTPETSKLSGPPLREPGADTHGDLFGSKGPSMYVDDYCASSSSVSGSGKLPFLSGTNSPGQSGGLGRSSIDTTVSGNLKNLARRLSGSGAIQDSVDASKRTPLPGAPASLLPTADTPSATAIGSDRRCSQDNSSGTGSTTAPPAAQQRGPTSAAHPAQFASSGATSRVIKVSPTTLTLPQPSAEFTLLLDYPIIKDRGSAARSSGHQLSPQALASQSSLNPSRGARGMAGNADSRTLTPLGVEDIPDRRARHRSTLGGVLGSVEHRSFSPSSGWQSSSSVLSSSSPVPCVRTASDLRIRSEHHNLNRSGSGAGGMSPVRQQRAASEPSPTALERGHHVSLCRTVQPPVQSVSSTPTSACVPGVGTTESSGYGNRDEEEADSSSLACQPGYDLSCAPGAVEDIAEAKIDPLHYNTDALDGDKDGYSSLVNLQDEEEEPSVIRSTEKPPSEVSSRSTTNQHPKNETAPALTPPHAPPMPKKQFFTLEPVRTNTSAMAKGGNSKLRFDGSGVANRSDKELSSVSSMFCAMRPLHLADPNASLSQSLPLTARVPSLLLHDTRSEHALGAVVTNGAQRLSMPLKSTNAVALNGKAPPTGTTESRRARLPSTVLSNATQDGAQALTTLSGNNTKSSEPYSREASEAAASSSISPPPILSTISWAQPICATTLSDELQNPLRQLHCRVCIHTDTNGIDDAPTTRVPWPLQNPPSSIIVKRRLFDPKLPRPRGPRARGLLNGKRQADWTPPETHYATTLADMAAFEEDEDGIQQCHLTGTLWDDEVIGMDAPVSRLPEMRGGQLSSCSTPVLRRGTLGVMLRTRSPVSPPRVPLVPSLAPMTLSTSLRAPAVLEENVTIQGSPKLVSCAPPTAAASGDAPTSVMWGSFSTSVNAGRRTGGIVVDEVEKVHRLREESAITPVLEGLRIEPSSLLSHSAAVRLSSQVAPSHRCLGASIHPRHSVDSKKGVMEP</sequence>
<evidence type="ECO:0000313" key="2">
    <source>
        <dbReference type="EMBL" id="SYZ68400.1"/>
    </source>
</evidence>
<protein>
    <submittedName>
        <fullName evidence="2">Hypothetical_protein</fullName>
    </submittedName>
</protein>